<accession>A0A6J5PZR7</accession>
<proteinExistence type="predicted"/>
<organism evidence="2">
    <name type="scientific">uncultured Caudovirales phage</name>
    <dbReference type="NCBI Taxonomy" id="2100421"/>
    <lineage>
        <taxon>Viruses</taxon>
        <taxon>Duplodnaviria</taxon>
        <taxon>Heunggongvirae</taxon>
        <taxon>Uroviricota</taxon>
        <taxon>Caudoviricetes</taxon>
        <taxon>Peduoviridae</taxon>
        <taxon>Maltschvirus</taxon>
        <taxon>Maltschvirus maltsch</taxon>
    </lineage>
</organism>
<protein>
    <submittedName>
        <fullName evidence="2">Uncharacterized protein</fullName>
    </submittedName>
</protein>
<feature type="region of interest" description="Disordered" evidence="1">
    <location>
        <begin position="79"/>
        <end position="123"/>
    </location>
</feature>
<evidence type="ECO:0000256" key="1">
    <source>
        <dbReference type="SAM" id="MobiDB-lite"/>
    </source>
</evidence>
<feature type="compositionally biased region" description="Polar residues" evidence="1">
    <location>
        <begin position="194"/>
        <end position="206"/>
    </location>
</feature>
<sequence length="212" mass="23740">MSFDENKLISLMENFSGAKFQWIKTDRPELLGKVVNCRTIEPRGNRFFAIFDDGSTVDTSQLNTSLLMLHGDMQPLSKAEVESISGPRRPPAQPNQPISTGPIGAGQPLPVTHNPNLTQPQAPSTNMFEMFNSEERNIDLQITMSLPEQDFLKMMYANAKDKENFLAELSDYVFRAINKTVIQSAISTMVVPPQTKQQRTGPTVNITEIHED</sequence>
<name>A0A6J5PZR7_9CAUD</name>
<dbReference type="EMBL" id="LR796923">
    <property type="protein sequence ID" value="CAB4175656.1"/>
    <property type="molecule type" value="Genomic_DNA"/>
</dbReference>
<gene>
    <name evidence="2" type="ORF">UFOVP972_299</name>
</gene>
<reference evidence="2" key="1">
    <citation type="submission" date="2020-05" db="EMBL/GenBank/DDBJ databases">
        <authorList>
            <person name="Chiriac C."/>
            <person name="Salcher M."/>
            <person name="Ghai R."/>
            <person name="Kavagutti S V."/>
        </authorList>
    </citation>
    <scope>NUCLEOTIDE SEQUENCE</scope>
</reference>
<evidence type="ECO:0000313" key="2">
    <source>
        <dbReference type="EMBL" id="CAB4175656.1"/>
    </source>
</evidence>
<feature type="compositionally biased region" description="Polar residues" evidence="1">
    <location>
        <begin position="113"/>
        <end position="123"/>
    </location>
</feature>
<feature type="region of interest" description="Disordered" evidence="1">
    <location>
        <begin position="193"/>
        <end position="212"/>
    </location>
</feature>